<reference evidence="3 4" key="1">
    <citation type="submission" date="2016-08" db="EMBL/GenBank/DDBJ databases">
        <title>A novel genetic cassette of butanologenic Thermoanaerobacterium thermosaccharolyticum that directly convert cellulose to butanol.</title>
        <authorList>
            <person name="Li T."/>
            <person name="He J."/>
        </authorList>
    </citation>
    <scope>NUCLEOTIDE SEQUENCE [LARGE SCALE GENOMIC DNA]</scope>
    <source>
        <strain evidence="3 4">TG57</strain>
    </source>
</reference>
<evidence type="ECO:0000259" key="1">
    <source>
        <dbReference type="Pfam" id="PF22007"/>
    </source>
</evidence>
<dbReference type="InterPro" id="IPR055733">
    <property type="entry name" value="DUF7309"/>
</dbReference>
<gene>
    <name evidence="3" type="ORF">Thert_02652</name>
</gene>
<evidence type="ECO:0000259" key="2">
    <source>
        <dbReference type="Pfam" id="PF23988"/>
    </source>
</evidence>
<name>A0A223I194_THETR</name>
<dbReference type="InterPro" id="IPR054216">
    <property type="entry name" value="DUF6930"/>
</dbReference>
<evidence type="ECO:0000313" key="3">
    <source>
        <dbReference type="EMBL" id="AST58501.1"/>
    </source>
</evidence>
<dbReference type="Pfam" id="PF23988">
    <property type="entry name" value="DUF7309"/>
    <property type="match status" value="1"/>
</dbReference>
<accession>A0A223I194</accession>
<feature type="domain" description="DUF7309" evidence="2">
    <location>
        <begin position="10"/>
        <end position="180"/>
    </location>
</feature>
<proteinExistence type="predicted"/>
<dbReference type="EMBL" id="CP016893">
    <property type="protein sequence ID" value="AST58501.1"/>
    <property type="molecule type" value="Genomic_DNA"/>
</dbReference>
<dbReference type="RefSeq" id="WP_094397760.1">
    <property type="nucleotide sequence ID" value="NZ_CP016893.1"/>
</dbReference>
<feature type="domain" description="DUF6930" evidence="1">
    <location>
        <begin position="214"/>
        <end position="333"/>
    </location>
</feature>
<dbReference type="Proteomes" id="UP000214975">
    <property type="component" value="Chromosome"/>
</dbReference>
<organism evidence="3 4">
    <name type="scientific">Thermoanaerobacterium thermosaccharolyticum</name>
    <name type="common">Clostridium thermosaccharolyticum</name>
    <dbReference type="NCBI Taxonomy" id="1517"/>
    <lineage>
        <taxon>Bacteria</taxon>
        <taxon>Bacillati</taxon>
        <taxon>Bacillota</taxon>
        <taxon>Clostridia</taxon>
        <taxon>Thermoanaerobacterales</taxon>
        <taxon>Thermoanaerobacteraceae</taxon>
        <taxon>Thermoanaerobacterium</taxon>
    </lineage>
</organism>
<dbReference type="AlphaFoldDB" id="A0A223I194"/>
<dbReference type="Pfam" id="PF22007">
    <property type="entry name" value="DUF6930"/>
    <property type="match status" value="1"/>
</dbReference>
<evidence type="ECO:0000313" key="4">
    <source>
        <dbReference type="Proteomes" id="UP000214975"/>
    </source>
</evidence>
<sequence length="338" mass="39914">MRNEATLDEWKELYDIAIKIKDLKPWEYLYDMDIITILLPGADEPVYCSIMGKAGEFFGIGTYVGFDAMNNFYTMAKRDDVPDIQKIRFQDDNVLMCHFGNREELTKEELKLVKDLELKFRGKNNWIYFHSFKKGYVPYLLDKEEVLLETEIFKHLFEALKDYVEGNVKINFENGNTLLRMYNKTKNLWTNQEAPILLLEPDYPQLVLQDELLIERINRQEANKSKIEIDIAYLTGAIRDKKYDVPVMERLCILAENPSGLIIDQDFIFPDDDEMEIIFSMTIDYILNYGKPDTIIVRDDYVLNLLNDLCKRTGIKLKIRGKLKAIDYFVESFLRYRF</sequence>
<protein>
    <submittedName>
        <fullName evidence="3">Uncharacterized protein</fullName>
    </submittedName>
</protein>